<feature type="region of interest" description="Disordered" evidence="1">
    <location>
        <begin position="84"/>
        <end position="103"/>
    </location>
</feature>
<dbReference type="EMBL" id="CP000473">
    <property type="protein sequence ID" value="ABJ81842.1"/>
    <property type="molecule type" value="Genomic_DNA"/>
</dbReference>
<accession>Q02AS4</accession>
<evidence type="ECO:0000256" key="1">
    <source>
        <dbReference type="SAM" id="MobiDB-lite"/>
    </source>
</evidence>
<sequence>MRRQIDNSILEMALVGYNAKLDEVIQKMADIERQLGVRGKGTTAAAAPASAVASAKPRRKLSAAGKKAIREALKKRWAAFHAQGGKAAARPAKRTMSPAAKARLAANLAKARAAKASKRATQGA</sequence>
<protein>
    <submittedName>
        <fullName evidence="2">Uncharacterized protein</fullName>
    </submittedName>
</protein>
<gene>
    <name evidence="2" type="ordered locus">Acid_0843</name>
</gene>
<dbReference type="InParanoid" id="Q02AS4"/>
<evidence type="ECO:0000313" key="2">
    <source>
        <dbReference type="EMBL" id="ABJ81842.1"/>
    </source>
</evidence>
<dbReference type="HOGENOM" id="CLU_2002403_0_0_0"/>
<proteinExistence type="predicted"/>
<dbReference type="AlphaFoldDB" id="Q02AS4"/>
<dbReference type="STRING" id="234267.Acid_0843"/>
<dbReference type="KEGG" id="sus:Acid_0843"/>
<reference evidence="2" key="1">
    <citation type="submission" date="2006-10" db="EMBL/GenBank/DDBJ databases">
        <title>Complete sequence of Solibacter usitatus Ellin6076.</title>
        <authorList>
            <consortium name="US DOE Joint Genome Institute"/>
            <person name="Copeland A."/>
            <person name="Lucas S."/>
            <person name="Lapidus A."/>
            <person name="Barry K."/>
            <person name="Detter J.C."/>
            <person name="Glavina del Rio T."/>
            <person name="Hammon N."/>
            <person name="Israni S."/>
            <person name="Dalin E."/>
            <person name="Tice H."/>
            <person name="Pitluck S."/>
            <person name="Thompson L.S."/>
            <person name="Brettin T."/>
            <person name="Bruce D."/>
            <person name="Han C."/>
            <person name="Tapia R."/>
            <person name="Gilna P."/>
            <person name="Schmutz J."/>
            <person name="Larimer F."/>
            <person name="Land M."/>
            <person name="Hauser L."/>
            <person name="Kyrpides N."/>
            <person name="Mikhailova N."/>
            <person name="Janssen P.H."/>
            <person name="Kuske C.R."/>
            <person name="Richardson P."/>
        </authorList>
    </citation>
    <scope>NUCLEOTIDE SEQUENCE</scope>
    <source>
        <strain evidence="2">Ellin6076</strain>
    </source>
</reference>
<organism evidence="2">
    <name type="scientific">Solibacter usitatus (strain Ellin6076)</name>
    <dbReference type="NCBI Taxonomy" id="234267"/>
    <lineage>
        <taxon>Bacteria</taxon>
        <taxon>Pseudomonadati</taxon>
        <taxon>Acidobacteriota</taxon>
        <taxon>Terriglobia</taxon>
        <taxon>Bryobacterales</taxon>
        <taxon>Solibacteraceae</taxon>
        <taxon>Candidatus Solibacter</taxon>
    </lineage>
</organism>
<name>Q02AS4_SOLUE</name>